<dbReference type="Gene3D" id="2.40.40.20">
    <property type="match status" value="1"/>
</dbReference>
<dbReference type="Gene3D" id="3.40.50.740">
    <property type="match status" value="1"/>
</dbReference>
<name>A0ABQ2FQX4_9DEIO</name>
<dbReference type="Pfam" id="PF04879">
    <property type="entry name" value="Molybdop_Fe4S4"/>
    <property type="match status" value="1"/>
</dbReference>
<keyword evidence="4" id="KW-0411">Iron-sulfur</keyword>
<keyword evidence="8" id="KW-1185">Reference proteome</keyword>
<dbReference type="CDD" id="cd00508">
    <property type="entry name" value="MopB_CT_Fdh-Nap-like"/>
    <property type="match status" value="1"/>
</dbReference>
<dbReference type="InterPro" id="IPR006963">
    <property type="entry name" value="Mopterin_OxRdtase_4Fe-4S_dom"/>
</dbReference>
<reference evidence="8" key="1">
    <citation type="journal article" date="2019" name="Int. J. Syst. Evol. Microbiol.">
        <title>The Global Catalogue of Microorganisms (GCM) 10K type strain sequencing project: providing services to taxonomists for standard genome sequencing and annotation.</title>
        <authorList>
            <consortium name="The Broad Institute Genomics Platform"/>
            <consortium name="The Broad Institute Genome Sequencing Center for Infectious Disease"/>
            <person name="Wu L."/>
            <person name="Ma J."/>
        </authorList>
    </citation>
    <scope>NUCLEOTIDE SEQUENCE [LARGE SCALE GENOMIC DNA]</scope>
    <source>
        <strain evidence="8">JCM 19173</strain>
    </source>
</reference>
<gene>
    <name evidence="7" type="ORF">GCM10010844_40850</name>
</gene>
<accession>A0ABQ2FQX4</accession>
<dbReference type="InterPro" id="IPR006657">
    <property type="entry name" value="MoPterin_dinucl-bd_dom"/>
</dbReference>
<dbReference type="EMBL" id="BMPE01000026">
    <property type="protein sequence ID" value="GGL17840.1"/>
    <property type="molecule type" value="Genomic_DNA"/>
</dbReference>
<evidence type="ECO:0000256" key="2">
    <source>
        <dbReference type="ARBA" id="ARBA00022723"/>
    </source>
</evidence>
<dbReference type="Pfam" id="PF01568">
    <property type="entry name" value="Molydop_binding"/>
    <property type="match status" value="1"/>
</dbReference>
<dbReference type="SUPFAM" id="SSF50692">
    <property type="entry name" value="ADC-like"/>
    <property type="match status" value="1"/>
</dbReference>
<evidence type="ECO:0000256" key="3">
    <source>
        <dbReference type="ARBA" id="ARBA00023004"/>
    </source>
</evidence>
<evidence type="ECO:0000256" key="4">
    <source>
        <dbReference type="ARBA" id="ARBA00023014"/>
    </source>
</evidence>
<dbReference type="PANTHER" id="PTHR43105:SF10">
    <property type="entry name" value="NADH-QUINONE OXIDOREDUCTASE SUBUNIT G"/>
    <property type="match status" value="1"/>
</dbReference>
<proteinExistence type="predicted"/>
<comment type="caution">
    <text evidence="7">The sequence shown here is derived from an EMBL/GenBank/DDBJ whole genome shotgun (WGS) entry which is preliminary data.</text>
</comment>
<dbReference type="SUPFAM" id="SSF53706">
    <property type="entry name" value="Formate dehydrogenase/DMSO reductase, domains 1-3"/>
    <property type="match status" value="1"/>
</dbReference>
<feature type="domain" description="4Fe-4S Mo/W bis-MGD-type" evidence="6">
    <location>
        <begin position="38"/>
        <end position="94"/>
    </location>
</feature>
<keyword evidence="1" id="KW-0004">4Fe-4S</keyword>
<dbReference type="Proteomes" id="UP000604341">
    <property type="component" value="Unassembled WGS sequence"/>
</dbReference>
<keyword evidence="3" id="KW-0408">Iron</keyword>
<evidence type="ECO:0000313" key="8">
    <source>
        <dbReference type="Proteomes" id="UP000604341"/>
    </source>
</evidence>
<evidence type="ECO:0000259" key="6">
    <source>
        <dbReference type="PROSITE" id="PS51669"/>
    </source>
</evidence>
<dbReference type="CDD" id="cd02754">
    <property type="entry name" value="MopB_Nitrate-R-NapA-like"/>
    <property type="match status" value="1"/>
</dbReference>
<keyword evidence="2" id="KW-0479">Metal-binding</keyword>
<dbReference type="Pfam" id="PF00384">
    <property type="entry name" value="Molybdopterin"/>
    <property type="match status" value="1"/>
</dbReference>
<evidence type="ECO:0000256" key="1">
    <source>
        <dbReference type="ARBA" id="ARBA00022485"/>
    </source>
</evidence>
<dbReference type="Gene3D" id="3.40.228.10">
    <property type="entry name" value="Dimethylsulfoxide Reductase, domain 2"/>
    <property type="match status" value="1"/>
</dbReference>
<dbReference type="InterPro" id="IPR050123">
    <property type="entry name" value="Prok_molybdopt-oxidoreductase"/>
</dbReference>
<dbReference type="Gene3D" id="2.20.25.90">
    <property type="entry name" value="ADC-like domains"/>
    <property type="match status" value="1"/>
</dbReference>
<dbReference type="PROSITE" id="PS51669">
    <property type="entry name" value="4FE4S_MOW_BIS_MGD"/>
    <property type="match status" value="1"/>
</dbReference>
<evidence type="ECO:0000313" key="7">
    <source>
        <dbReference type="EMBL" id="GGL17840.1"/>
    </source>
</evidence>
<dbReference type="RefSeq" id="WP_189070832.1">
    <property type="nucleotide sequence ID" value="NZ_BMPE01000026.1"/>
</dbReference>
<sequence length="815" mass="89952">MSDRTRDSINDIWGARTPHAAGAIWPARVDEHLSETPDRWVRGACVLCSNGCGLDIGVKAGRIVGVRGLASDVTNRGRLGPKGLHGWAANHSPDRLTTPLIREDGQFREASWDEAMDLIVRQSRQVIESHTAMGIGFYTSGQLFLEEYYTLSVIGKGGLGTPHMDGNTRLCTATAAAALKVSFGSDGQPGAYEDLDVTDTVLMVGHNMASQQTVLWARILDRLAGPNPPWIIVIDPRRTFTAEHATVHLTPRVGTNVAVMNGLLHLIIHAGAADQTFIDAHTVGYDDLQRTVERYTPEYVQDLSGVPAADLRRAADILATTPTLVSTVLQGVYQSMQATAAAVQVNNVHLIRGLIGRPGSGILQMNGQPTAQNTRETGADGDLPGFRNWGNAGHIEQLATLWNVHRHTIPHWSPPTHAMQIWRYAEQGSIRMLWIQATNPAVSLPHLDRIRRILQKDDLFVVVQDAFMTETARYADVVLPAAIWGEKTGTFTNVSRTVHISCKAVEPPGEARSDLDIFLDYARRMDFRDQGGQPLIRWHDAESAFEAWKACTRGRPCDYTGLTYEKLLAGSGIPWPVNEQRPDGTVRLYTDFVFPTAADDAETYGHDLDTGAAHTEQEYRANDPQGRAIIKAAEHREPHETPDEEYPLWLTTGRQVYHFHTRTKTGRSQALQDAAPDAFVQISAEDAQQYGIEQGDWILIESRRGLVIERARIGDIKPGLVFIPWHYGYWDDPSRPRAANELTLTEWDPVSKQPHYKYAAVRISRYAARDALPAPGLIGRAVKAVQGLLGQERSSAAQGSSAQEPQPKTTQRVDG</sequence>
<protein>
    <submittedName>
        <fullName evidence="7">Molybdopterin oxidoreductase</fullName>
    </submittedName>
</protein>
<feature type="region of interest" description="Disordered" evidence="5">
    <location>
        <begin position="792"/>
        <end position="815"/>
    </location>
</feature>
<dbReference type="InterPro" id="IPR006656">
    <property type="entry name" value="Mopterin_OxRdtase"/>
</dbReference>
<evidence type="ECO:0000256" key="5">
    <source>
        <dbReference type="SAM" id="MobiDB-lite"/>
    </source>
</evidence>
<dbReference type="InterPro" id="IPR009010">
    <property type="entry name" value="Asp_de-COase-like_dom_sf"/>
</dbReference>
<organism evidence="7 8">
    <name type="scientific">Deinococcus radiotolerans</name>
    <dbReference type="NCBI Taxonomy" id="1309407"/>
    <lineage>
        <taxon>Bacteria</taxon>
        <taxon>Thermotogati</taxon>
        <taxon>Deinococcota</taxon>
        <taxon>Deinococci</taxon>
        <taxon>Deinococcales</taxon>
        <taxon>Deinococcaceae</taxon>
        <taxon>Deinococcus</taxon>
    </lineage>
</organism>
<dbReference type="SMART" id="SM00926">
    <property type="entry name" value="Molybdop_Fe4S4"/>
    <property type="match status" value="1"/>
</dbReference>
<dbReference type="PANTHER" id="PTHR43105">
    <property type="entry name" value="RESPIRATORY NITRATE REDUCTASE"/>
    <property type="match status" value="1"/>
</dbReference>